<dbReference type="AlphaFoldDB" id="A0A7W2A871"/>
<dbReference type="RefSeq" id="WP_181751106.1">
    <property type="nucleotide sequence ID" value="NZ_JACEIQ010000004.1"/>
</dbReference>
<dbReference type="Proteomes" id="UP000535491">
    <property type="component" value="Unassembled WGS sequence"/>
</dbReference>
<name>A0A7W2A871_9BACL</name>
<protein>
    <submittedName>
        <fullName evidence="1">Uncharacterized protein</fullName>
    </submittedName>
</protein>
<accession>A0A7W2A871</accession>
<organism evidence="1 2">
    <name type="scientific">Paenactinomyces guangxiensis</name>
    <dbReference type="NCBI Taxonomy" id="1490290"/>
    <lineage>
        <taxon>Bacteria</taxon>
        <taxon>Bacillati</taxon>
        <taxon>Bacillota</taxon>
        <taxon>Bacilli</taxon>
        <taxon>Bacillales</taxon>
        <taxon>Thermoactinomycetaceae</taxon>
        <taxon>Paenactinomyces</taxon>
    </lineage>
</organism>
<dbReference type="EMBL" id="JACEIQ010000004">
    <property type="protein sequence ID" value="MBA4493864.1"/>
    <property type="molecule type" value="Genomic_DNA"/>
</dbReference>
<proteinExistence type="predicted"/>
<reference evidence="1 2" key="1">
    <citation type="submission" date="2020-07" db="EMBL/GenBank/DDBJ databases">
        <authorList>
            <person name="Feng H."/>
        </authorList>
    </citation>
    <scope>NUCLEOTIDE SEQUENCE [LARGE SCALE GENOMIC DNA]</scope>
    <source>
        <strain evidence="2">s-10</strain>
    </source>
</reference>
<comment type="caution">
    <text evidence="1">The sequence shown here is derived from an EMBL/GenBank/DDBJ whole genome shotgun (WGS) entry which is preliminary data.</text>
</comment>
<sequence>MSERYIPQITEASIPEDGAWAELENTPVLILSIPEWKEMIEQPTEGHQYVWMYDRAEDAYLFCFRLSSRLERAVAFPRDHAGLLLQDEKAHRPFSILITGESLEETKKDTPLLLLRHVQLKRHPQAGW</sequence>
<gene>
    <name evidence="1" type="ORF">H1191_06035</name>
</gene>
<evidence type="ECO:0000313" key="1">
    <source>
        <dbReference type="EMBL" id="MBA4493864.1"/>
    </source>
</evidence>
<evidence type="ECO:0000313" key="2">
    <source>
        <dbReference type="Proteomes" id="UP000535491"/>
    </source>
</evidence>
<keyword evidence="2" id="KW-1185">Reference proteome</keyword>